<proteinExistence type="inferred from homology"/>
<evidence type="ECO:0000256" key="3">
    <source>
        <dbReference type="ARBA" id="ARBA00022603"/>
    </source>
</evidence>
<keyword evidence="11" id="KW-1185">Reference proteome</keyword>
<feature type="binding site" evidence="7 8">
    <location>
        <position position="39"/>
    </location>
    <ligand>
        <name>S-adenosyl-L-methionine</name>
        <dbReference type="ChEBI" id="CHEBI:59789"/>
    </ligand>
</feature>
<feature type="binding site" evidence="7 8">
    <location>
        <position position="12"/>
    </location>
    <ligand>
        <name>S-adenosyl-L-methionine</name>
        <dbReference type="ChEBI" id="CHEBI:59789"/>
    </ligand>
</feature>
<dbReference type="NCBIfam" id="TIGR00755">
    <property type="entry name" value="ksgA"/>
    <property type="match status" value="1"/>
</dbReference>
<dbReference type="PROSITE" id="PS51689">
    <property type="entry name" value="SAM_RNA_A_N6_MT"/>
    <property type="match status" value="1"/>
</dbReference>
<comment type="similarity">
    <text evidence="7">Belongs to the class I-like SAM-binding methyltransferase superfamily. rRNA adenine N(6)-methyltransferase family. RsmA subfamily.</text>
</comment>
<keyword evidence="2 7" id="KW-0698">rRNA processing</keyword>
<keyword evidence="5 7" id="KW-0949">S-adenosyl-L-methionine</keyword>
<feature type="binding site" evidence="7 8">
    <location>
        <position position="14"/>
    </location>
    <ligand>
        <name>S-adenosyl-L-methionine</name>
        <dbReference type="ChEBI" id="CHEBI:59789"/>
    </ligand>
</feature>
<feature type="domain" description="Ribosomal RNA adenine methylase transferase N-terminal" evidence="9">
    <location>
        <begin position="19"/>
        <end position="188"/>
    </location>
</feature>
<dbReference type="Pfam" id="PF00398">
    <property type="entry name" value="RrnaAD"/>
    <property type="match status" value="1"/>
</dbReference>
<keyword evidence="4 7" id="KW-0808">Transferase</keyword>
<dbReference type="HAMAP" id="MF_00607">
    <property type="entry name" value="16SrRNA_methyltr_A"/>
    <property type="match status" value="1"/>
</dbReference>
<dbReference type="SMART" id="SM00650">
    <property type="entry name" value="rADc"/>
    <property type="match status" value="1"/>
</dbReference>
<evidence type="ECO:0000256" key="8">
    <source>
        <dbReference type="PROSITE-ProRule" id="PRU01026"/>
    </source>
</evidence>
<keyword evidence="3 7" id="KW-0489">Methyltransferase</keyword>
<comment type="subcellular location">
    <subcellularLocation>
        <location evidence="7">Cytoplasm</location>
    </subcellularLocation>
</comment>
<protein>
    <recommendedName>
        <fullName evidence="7">Ribosomal RNA small subunit methyltransferase A</fullName>
        <ecNumber evidence="7">2.1.1.182</ecNumber>
    </recommendedName>
    <alternativeName>
        <fullName evidence="7">16S rRNA (adenine(1518)-N(6)/adenine(1519)-N(6))-dimethyltransferase</fullName>
    </alternativeName>
    <alternativeName>
        <fullName evidence="7">16S rRNA dimethyladenosine transferase</fullName>
    </alternativeName>
    <alternativeName>
        <fullName evidence="7">16S rRNA dimethylase</fullName>
    </alternativeName>
    <alternativeName>
        <fullName evidence="7">S-adenosylmethionine-6-N', N'-adenosyl(rRNA) dimethyltransferase</fullName>
    </alternativeName>
</protein>
<dbReference type="PANTHER" id="PTHR11727">
    <property type="entry name" value="DIMETHYLADENOSINE TRANSFERASE"/>
    <property type="match status" value="1"/>
</dbReference>
<accession>A0A363UQ47</accession>
<keyword evidence="1 7" id="KW-0963">Cytoplasm</keyword>
<dbReference type="InterPro" id="IPR011530">
    <property type="entry name" value="rRNA_adenine_dimethylase"/>
</dbReference>
<evidence type="ECO:0000256" key="4">
    <source>
        <dbReference type="ARBA" id="ARBA00022679"/>
    </source>
</evidence>
<keyword evidence="6 7" id="KW-0694">RNA-binding</keyword>
<dbReference type="GO" id="GO:0003723">
    <property type="term" value="F:RNA binding"/>
    <property type="evidence" value="ECO:0007669"/>
    <property type="project" value="UniProtKB-UniRule"/>
</dbReference>
<dbReference type="InterPro" id="IPR020596">
    <property type="entry name" value="rRNA_Ade_Mease_Trfase_CS"/>
</dbReference>
<dbReference type="Gene3D" id="3.40.50.150">
    <property type="entry name" value="Vaccinia Virus protein VP39"/>
    <property type="match status" value="1"/>
</dbReference>
<dbReference type="PANTHER" id="PTHR11727:SF7">
    <property type="entry name" value="DIMETHYLADENOSINE TRANSFERASE-RELATED"/>
    <property type="match status" value="1"/>
</dbReference>
<sequence length="260" mass="27895">MSHRARKRFGQHFLHDRNTIARIVDAIRPEPGDHLVEIGPGQGAITEPLLATGAQLTAVEIDRDLAASLRARYAAHPRFTLIEDDVLKAPLDCLQPTPLRLVGNLPYNISTPLIFRLLALPGVVDMHFMLQKEVVDRLAATAGTAAYGRLSVMRAAKASAQSVLKIGPGAFSPPPKVDSAVVRLVPRQPAFPVAAPDAFETVVRLAFSARRKTLANGLKSVLTRDQIEACGVNPSARPETIEPAEFAALGAAVAASEQTR</sequence>
<feature type="binding site" evidence="7 8">
    <location>
        <position position="60"/>
    </location>
    <ligand>
        <name>S-adenosyl-L-methionine</name>
        <dbReference type="ChEBI" id="CHEBI:59789"/>
    </ligand>
</feature>
<evidence type="ECO:0000256" key="1">
    <source>
        <dbReference type="ARBA" id="ARBA00022490"/>
    </source>
</evidence>
<evidence type="ECO:0000256" key="7">
    <source>
        <dbReference type="HAMAP-Rule" id="MF_00607"/>
    </source>
</evidence>
<evidence type="ECO:0000313" key="11">
    <source>
        <dbReference type="Proteomes" id="UP000251800"/>
    </source>
</evidence>
<comment type="function">
    <text evidence="7">Specifically dimethylates two adjacent adenosines (A1518 and A1519) in the loop of a conserved hairpin near the 3'-end of 16S rRNA in the 30S particle. May play a critical role in biogenesis of 30S subunits.</text>
</comment>
<reference evidence="10 11" key="1">
    <citation type="submission" date="2018-05" db="EMBL/GenBank/DDBJ databases">
        <title>Abyssibacter profundi OUC007T gen. nov., sp. nov, a marine bacterium isolated from seawater of the Mariana Trench.</title>
        <authorList>
            <person name="Zhou S."/>
        </authorList>
    </citation>
    <scope>NUCLEOTIDE SEQUENCE [LARGE SCALE GENOMIC DNA]</scope>
    <source>
        <strain evidence="10 11">OUC007</strain>
    </source>
</reference>
<dbReference type="OrthoDB" id="9814755at2"/>
<evidence type="ECO:0000256" key="2">
    <source>
        <dbReference type="ARBA" id="ARBA00022552"/>
    </source>
</evidence>
<dbReference type="RefSeq" id="WP_109718493.1">
    <property type="nucleotide sequence ID" value="NZ_QEQK01000001.1"/>
</dbReference>
<evidence type="ECO:0000256" key="5">
    <source>
        <dbReference type="ARBA" id="ARBA00022691"/>
    </source>
</evidence>
<comment type="caution">
    <text evidence="10">The sequence shown here is derived from an EMBL/GenBank/DDBJ whole genome shotgun (WGS) entry which is preliminary data.</text>
</comment>
<dbReference type="InterPro" id="IPR001737">
    <property type="entry name" value="KsgA/Erm"/>
</dbReference>
<feature type="binding site" evidence="7 8">
    <location>
        <position position="104"/>
    </location>
    <ligand>
        <name>S-adenosyl-L-methionine</name>
        <dbReference type="ChEBI" id="CHEBI:59789"/>
    </ligand>
</feature>
<dbReference type="InterPro" id="IPR020598">
    <property type="entry name" value="rRNA_Ade_methylase_Trfase_N"/>
</dbReference>
<organism evidence="10 11">
    <name type="scientific">Abyssibacter profundi</name>
    <dbReference type="NCBI Taxonomy" id="2182787"/>
    <lineage>
        <taxon>Bacteria</taxon>
        <taxon>Pseudomonadati</taxon>
        <taxon>Pseudomonadota</taxon>
        <taxon>Gammaproteobacteria</taxon>
        <taxon>Chromatiales</taxon>
        <taxon>Oceanococcaceae</taxon>
        <taxon>Abyssibacter</taxon>
    </lineage>
</organism>
<feature type="binding site" evidence="7 8">
    <location>
        <position position="85"/>
    </location>
    <ligand>
        <name>S-adenosyl-L-methionine</name>
        <dbReference type="ChEBI" id="CHEBI:59789"/>
    </ligand>
</feature>
<name>A0A363UQ47_9GAMM</name>
<dbReference type="GO" id="GO:0052908">
    <property type="term" value="F:16S rRNA (adenine(1518)-N(6)/adenine(1519)-N(6))-dimethyltransferase activity"/>
    <property type="evidence" value="ECO:0007669"/>
    <property type="project" value="UniProtKB-EC"/>
</dbReference>
<dbReference type="EMBL" id="QEQK01000001">
    <property type="protein sequence ID" value="PWN57637.1"/>
    <property type="molecule type" value="Genomic_DNA"/>
</dbReference>
<dbReference type="GO" id="GO:0005829">
    <property type="term" value="C:cytosol"/>
    <property type="evidence" value="ECO:0007669"/>
    <property type="project" value="TreeGrafter"/>
</dbReference>
<dbReference type="InterPro" id="IPR029063">
    <property type="entry name" value="SAM-dependent_MTases_sf"/>
</dbReference>
<dbReference type="Proteomes" id="UP000251800">
    <property type="component" value="Unassembled WGS sequence"/>
</dbReference>
<dbReference type="PROSITE" id="PS01131">
    <property type="entry name" value="RRNA_A_DIMETH"/>
    <property type="match status" value="1"/>
</dbReference>
<dbReference type="InterPro" id="IPR023165">
    <property type="entry name" value="rRNA_Ade_diMease-like_C"/>
</dbReference>
<evidence type="ECO:0000259" key="9">
    <source>
        <dbReference type="SMART" id="SM00650"/>
    </source>
</evidence>
<gene>
    <name evidence="7" type="primary">rsmA</name>
    <name evidence="7" type="synonym">ksgA</name>
    <name evidence="10" type="ORF">DEH80_00405</name>
</gene>
<evidence type="ECO:0000313" key="10">
    <source>
        <dbReference type="EMBL" id="PWN57637.1"/>
    </source>
</evidence>
<dbReference type="SUPFAM" id="SSF53335">
    <property type="entry name" value="S-adenosyl-L-methionine-dependent methyltransferases"/>
    <property type="match status" value="1"/>
</dbReference>
<evidence type="ECO:0000256" key="6">
    <source>
        <dbReference type="ARBA" id="ARBA00022884"/>
    </source>
</evidence>
<comment type="catalytic activity">
    <reaction evidence="7">
        <text>adenosine(1518)/adenosine(1519) in 16S rRNA + 4 S-adenosyl-L-methionine = N(6)-dimethyladenosine(1518)/N(6)-dimethyladenosine(1519) in 16S rRNA + 4 S-adenosyl-L-homocysteine + 4 H(+)</text>
        <dbReference type="Rhea" id="RHEA:19609"/>
        <dbReference type="Rhea" id="RHEA-COMP:10232"/>
        <dbReference type="Rhea" id="RHEA-COMP:10233"/>
        <dbReference type="ChEBI" id="CHEBI:15378"/>
        <dbReference type="ChEBI" id="CHEBI:57856"/>
        <dbReference type="ChEBI" id="CHEBI:59789"/>
        <dbReference type="ChEBI" id="CHEBI:74411"/>
        <dbReference type="ChEBI" id="CHEBI:74493"/>
        <dbReference type="EC" id="2.1.1.182"/>
    </reaction>
</comment>
<dbReference type="AlphaFoldDB" id="A0A363UQ47"/>
<dbReference type="Gene3D" id="1.10.8.100">
    <property type="entry name" value="Ribosomal RNA adenine dimethylase-like, domain 2"/>
    <property type="match status" value="1"/>
</dbReference>
<dbReference type="EC" id="2.1.1.182" evidence="7"/>